<protein>
    <submittedName>
        <fullName evidence="2">Uncharacterized protein</fullName>
    </submittedName>
</protein>
<gene>
    <name evidence="2" type="ORF">GCM10009858_26180</name>
</gene>
<feature type="region of interest" description="Disordered" evidence="1">
    <location>
        <begin position="1"/>
        <end position="77"/>
    </location>
</feature>
<proteinExistence type="predicted"/>
<evidence type="ECO:0000256" key="1">
    <source>
        <dbReference type="SAM" id="MobiDB-lite"/>
    </source>
</evidence>
<evidence type="ECO:0000313" key="2">
    <source>
        <dbReference type="EMBL" id="GAA2486961.1"/>
    </source>
</evidence>
<keyword evidence="3" id="KW-1185">Reference proteome</keyword>
<evidence type="ECO:0000313" key="3">
    <source>
        <dbReference type="Proteomes" id="UP001500730"/>
    </source>
</evidence>
<organism evidence="2 3">
    <name type="scientific">Terrabacter carboxydivorans</name>
    <dbReference type="NCBI Taxonomy" id="619730"/>
    <lineage>
        <taxon>Bacteria</taxon>
        <taxon>Bacillati</taxon>
        <taxon>Actinomycetota</taxon>
        <taxon>Actinomycetes</taxon>
        <taxon>Micrococcales</taxon>
        <taxon>Intrasporangiaceae</taxon>
        <taxon>Terrabacter</taxon>
    </lineage>
</organism>
<accession>A0ABN3LMH4</accession>
<dbReference type="EMBL" id="BAAARE010000010">
    <property type="protein sequence ID" value="GAA2486961.1"/>
    <property type="molecule type" value="Genomic_DNA"/>
</dbReference>
<reference evidence="2 3" key="1">
    <citation type="journal article" date="2019" name="Int. J. Syst. Evol. Microbiol.">
        <title>The Global Catalogue of Microorganisms (GCM) 10K type strain sequencing project: providing services to taxonomists for standard genome sequencing and annotation.</title>
        <authorList>
            <consortium name="The Broad Institute Genomics Platform"/>
            <consortium name="The Broad Institute Genome Sequencing Center for Infectious Disease"/>
            <person name="Wu L."/>
            <person name="Ma J."/>
        </authorList>
    </citation>
    <scope>NUCLEOTIDE SEQUENCE [LARGE SCALE GENOMIC DNA]</scope>
    <source>
        <strain evidence="2 3">JCM 16259</strain>
    </source>
</reference>
<sequence>MERAPEVPVGGVEQPHATTVGPRADTLATDTPVGGAALRQRRRVGRPEDGEAQLGQQPSNVAERGHAVAGGYRRPWS</sequence>
<dbReference type="Proteomes" id="UP001500730">
    <property type="component" value="Unassembled WGS sequence"/>
</dbReference>
<name>A0ABN3LMH4_9MICO</name>
<comment type="caution">
    <text evidence="2">The sequence shown here is derived from an EMBL/GenBank/DDBJ whole genome shotgun (WGS) entry which is preliminary data.</text>
</comment>